<accession>A0A178MF29</accession>
<dbReference type="OrthoDB" id="158353at2"/>
<evidence type="ECO:0000313" key="4">
    <source>
        <dbReference type="Proteomes" id="UP000078287"/>
    </source>
</evidence>
<reference evidence="3 4" key="1">
    <citation type="submission" date="2016-04" db="EMBL/GenBank/DDBJ databases">
        <title>Chloroflexus islandicus sp. nov., a thermophilic filamentous anoxygenic phototrophic bacterium from geyser Strokkur (Iceland).</title>
        <authorList>
            <person name="Gaisin V.A."/>
            <person name="Kalashnikov A.M."/>
            <person name="Sukhacheva M.V."/>
            <person name="Grouzdev D.S."/>
            <person name="Ivanov T.M."/>
            <person name="Kuznetsov B."/>
            <person name="Gorlenko V.M."/>
        </authorList>
    </citation>
    <scope>NUCLEOTIDE SEQUENCE [LARGE SCALE GENOMIC DNA]</scope>
    <source>
        <strain evidence="4">isl-2</strain>
    </source>
</reference>
<dbReference type="RefSeq" id="WP_066783912.1">
    <property type="nucleotide sequence ID" value="NZ_LWQS01000038.1"/>
</dbReference>
<keyword evidence="4" id="KW-1185">Reference proteome</keyword>
<dbReference type="EMBL" id="LWQS01000038">
    <property type="protein sequence ID" value="OAN47173.1"/>
    <property type="molecule type" value="Genomic_DNA"/>
</dbReference>
<gene>
    <name evidence="3" type="ORF">A6A03_00045</name>
</gene>
<feature type="transmembrane region" description="Helical" evidence="2">
    <location>
        <begin position="87"/>
        <end position="108"/>
    </location>
</feature>
<evidence type="ECO:0000256" key="2">
    <source>
        <dbReference type="SAM" id="Phobius"/>
    </source>
</evidence>
<comment type="caution">
    <text evidence="3">The sequence shown here is derived from an EMBL/GenBank/DDBJ whole genome shotgun (WGS) entry which is preliminary data.</text>
</comment>
<keyword evidence="2" id="KW-1133">Transmembrane helix</keyword>
<dbReference type="AlphaFoldDB" id="A0A178MF29"/>
<feature type="transmembrane region" description="Helical" evidence="2">
    <location>
        <begin position="53"/>
        <end position="75"/>
    </location>
</feature>
<feature type="region of interest" description="Disordered" evidence="1">
    <location>
        <begin position="133"/>
        <end position="163"/>
    </location>
</feature>
<protein>
    <submittedName>
        <fullName evidence="3">Uncharacterized protein</fullName>
    </submittedName>
</protein>
<evidence type="ECO:0000256" key="1">
    <source>
        <dbReference type="SAM" id="MobiDB-lite"/>
    </source>
</evidence>
<proteinExistence type="predicted"/>
<keyword evidence="2" id="KW-0472">Membrane</keyword>
<keyword evidence="2" id="KW-0812">Transmembrane</keyword>
<feature type="compositionally biased region" description="Basic and acidic residues" evidence="1">
    <location>
        <begin position="138"/>
        <end position="149"/>
    </location>
</feature>
<evidence type="ECO:0000313" key="3">
    <source>
        <dbReference type="EMBL" id="OAN47173.1"/>
    </source>
</evidence>
<dbReference type="Proteomes" id="UP000078287">
    <property type="component" value="Unassembled WGS sequence"/>
</dbReference>
<name>A0A178MF29_9CHLR</name>
<organism evidence="3 4">
    <name type="scientific">Chloroflexus islandicus</name>
    <dbReference type="NCBI Taxonomy" id="1707952"/>
    <lineage>
        <taxon>Bacteria</taxon>
        <taxon>Bacillati</taxon>
        <taxon>Chloroflexota</taxon>
        <taxon>Chloroflexia</taxon>
        <taxon>Chloroflexales</taxon>
        <taxon>Chloroflexineae</taxon>
        <taxon>Chloroflexaceae</taxon>
        <taxon>Chloroflexus</taxon>
    </lineage>
</organism>
<sequence length="163" mass="18001">MQAVNHDATFNTVTEADHLAVQLPLQVMGLSTAYAATLELLQRRYPTVLPDHLWAEVAGGVVLSLAPVALAARRLRNLDWRNYEDLVWRSFVAAGIPIILWQLGANALRRREAEDYLRRTRRSAVDYANDTTPLANRIGDREGGADPRCGRGGSAHPTGPEYA</sequence>